<dbReference type="Gene3D" id="3.40.50.2000">
    <property type="entry name" value="Glycogen Phosphorylase B"/>
    <property type="match status" value="2"/>
</dbReference>
<dbReference type="PANTHER" id="PTHR11926">
    <property type="entry name" value="GLUCOSYL/GLUCURONOSYL TRANSFERASES"/>
    <property type="match status" value="1"/>
</dbReference>
<accession>A0A9W7GY53</accession>
<dbReference type="PANTHER" id="PTHR11926:SF1264">
    <property type="entry name" value="GLYCOSYLTRANSFERASE-RELATED"/>
    <property type="match status" value="1"/>
</dbReference>
<proteinExistence type="inferred from homology"/>
<dbReference type="InterPro" id="IPR002213">
    <property type="entry name" value="UDP_glucos_trans"/>
</dbReference>
<dbReference type="SUPFAM" id="SSF53756">
    <property type="entry name" value="UDP-Glycosyltransferase/glycogen phosphorylase"/>
    <property type="match status" value="1"/>
</dbReference>
<evidence type="ECO:0000256" key="3">
    <source>
        <dbReference type="ARBA" id="ARBA00022679"/>
    </source>
</evidence>
<dbReference type="GO" id="GO:0010294">
    <property type="term" value="F:abscisic acid glucosyltransferase activity"/>
    <property type="evidence" value="ECO:0007669"/>
    <property type="project" value="TreeGrafter"/>
</dbReference>
<evidence type="ECO:0000256" key="2">
    <source>
        <dbReference type="ARBA" id="ARBA00022676"/>
    </source>
</evidence>
<evidence type="ECO:0000313" key="7">
    <source>
        <dbReference type="Proteomes" id="UP001165190"/>
    </source>
</evidence>
<keyword evidence="2 4" id="KW-0328">Glycosyltransferase</keyword>
<dbReference type="Pfam" id="PF00201">
    <property type="entry name" value="UDPGT"/>
    <property type="match status" value="1"/>
</dbReference>
<protein>
    <recommendedName>
        <fullName evidence="5">Glycosyltransferase</fullName>
        <ecNumber evidence="5">2.4.1.-</ecNumber>
    </recommendedName>
</protein>
<comment type="caution">
    <text evidence="6">The sequence shown here is derived from an EMBL/GenBank/DDBJ whole genome shotgun (WGS) entry which is preliminary data.</text>
</comment>
<dbReference type="InterPro" id="IPR035595">
    <property type="entry name" value="UDP_glycos_trans_CS"/>
</dbReference>
<dbReference type="Proteomes" id="UP001165190">
    <property type="component" value="Unassembled WGS sequence"/>
</dbReference>
<reference evidence="6" key="1">
    <citation type="submission" date="2023-05" db="EMBL/GenBank/DDBJ databases">
        <title>Genome and transcriptome analyses reveal genes involved in the formation of fine ridges on petal epidermal cells in Hibiscus trionum.</title>
        <authorList>
            <person name="Koshimizu S."/>
            <person name="Masuda S."/>
            <person name="Ishii T."/>
            <person name="Shirasu K."/>
            <person name="Hoshino A."/>
            <person name="Arita M."/>
        </authorList>
    </citation>
    <scope>NUCLEOTIDE SEQUENCE</scope>
    <source>
        <strain evidence="6">Hamamatsu line</strain>
    </source>
</reference>
<dbReference type="OrthoDB" id="5835829at2759"/>
<dbReference type="GO" id="GO:0080044">
    <property type="term" value="F:quercetin 7-O-glucosyltransferase activity"/>
    <property type="evidence" value="ECO:0007669"/>
    <property type="project" value="TreeGrafter"/>
</dbReference>
<evidence type="ECO:0000313" key="6">
    <source>
        <dbReference type="EMBL" id="GMI66025.1"/>
    </source>
</evidence>
<evidence type="ECO:0000256" key="4">
    <source>
        <dbReference type="RuleBase" id="RU003718"/>
    </source>
</evidence>
<organism evidence="6 7">
    <name type="scientific">Hibiscus trionum</name>
    <name type="common">Flower of an hour</name>
    <dbReference type="NCBI Taxonomy" id="183268"/>
    <lineage>
        <taxon>Eukaryota</taxon>
        <taxon>Viridiplantae</taxon>
        <taxon>Streptophyta</taxon>
        <taxon>Embryophyta</taxon>
        <taxon>Tracheophyta</taxon>
        <taxon>Spermatophyta</taxon>
        <taxon>Magnoliopsida</taxon>
        <taxon>eudicotyledons</taxon>
        <taxon>Gunneridae</taxon>
        <taxon>Pentapetalae</taxon>
        <taxon>rosids</taxon>
        <taxon>malvids</taxon>
        <taxon>Malvales</taxon>
        <taxon>Malvaceae</taxon>
        <taxon>Malvoideae</taxon>
        <taxon>Hibiscus</taxon>
    </lineage>
</organism>
<gene>
    <name evidence="6" type="ORF">HRI_000271800</name>
</gene>
<keyword evidence="3 4" id="KW-0808">Transferase</keyword>
<comment type="similarity">
    <text evidence="1 4">Belongs to the UDP-glycosyltransferase family.</text>
</comment>
<dbReference type="EC" id="2.4.1.-" evidence="5"/>
<dbReference type="FunFam" id="3.40.50.2000:FF:000019">
    <property type="entry name" value="Glycosyltransferase"/>
    <property type="match status" value="1"/>
</dbReference>
<keyword evidence="7" id="KW-1185">Reference proteome</keyword>
<dbReference type="GO" id="GO:0080043">
    <property type="term" value="F:quercetin 3-O-glucosyltransferase activity"/>
    <property type="evidence" value="ECO:0007669"/>
    <property type="project" value="TreeGrafter"/>
</dbReference>
<dbReference type="CDD" id="cd03784">
    <property type="entry name" value="GT1_Gtf-like"/>
    <property type="match status" value="1"/>
</dbReference>
<evidence type="ECO:0000256" key="5">
    <source>
        <dbReference type="RuleBase" id="RU362057"/>
    </source>
</evidence>
<sequence>MVSCEGVEVIMVSLALQGHINPMLKLAKVLVSKGVHVTLATNDVARKRMLDSKISTHFTSNNSPGQLKLEFFSDGLSHEFDRDKDTGTFLASLKENGPRNLSNLITDLKAKGKHFSCLITSPFITWVPGVATEHGIPTSVLWIQSSTVFSLYYHCIKSANLFPSLEDPHGIVQLPGMPEFTVGDLPTFMLPFSPPHFRLWVAEFVSVLDKVKWVLVNSVHELEEEAVNSLASVKPINPIGPLVSPILLGKEETVEGSVDMWRAQDSCMEWLNKQAPSSVIYISFGSIIVSPENQIHSIATALKNIRRPFLWVVKASEARKDEFPSGFLEEIKKEKWGLVVSWCPQDKVLMNQAVACFVTHCGWNSTLETVVAGVPIVASPEWTDQPTNSKLLVDVFKIGVRMRSCGEEGVRAEEVERCITEVIDGAGAVEMKKRAMELKEAAKKALEDGGSSNQNIDKFITEISAKPFNNNL</sequence>
<name>A0A9W7GY53_HIBTR</name>
<evidence type="ECO:0000256" key="1">
    <source>
        <dbReference type="ARBA" id="ARBA00009995"/>
    </source>
</evidence>
<dbReference type="EMBL" id="BSYR01000004">
    <property type="protein sequence ID" value="GMI66025.1"/>
    <property type="molecule type" value="Genomic_DNA"/>
</dbReference>
<dbReference type="AlphaFoldDB" id="A0A9W7GY53"/>
<dbReference type="PROSITE" id="PS00375">
    <property type="entry name" value="UDPGT"/>
    <property type="match status" value="1"/>
</dbReference>